<accession>A0A9D4J4A9</accession>
<keyword evidence="2" id="KW-1185">Reference proteome</keyword>
<name>A0A9D4J4A9_DREPO</name>
<dbReference type="EMBL" id="JAIWYP010000007">
    <property type="protein sequence ID" value="KAH3795198.1"/>
    <property type="molecule type" value="Genomic_DNA"/>
</dbReference>
<dbReference type="AlphaFoldDB" id="A0A9D4J4A9"/>
<sequence length="192" mass="22752">MAFIVTYHSLSRNNIRNLYSGLPEEIRLRTFSSPKSLTCQQRTREQYYRSNPRERFLSDRYYEFDYEYNARIPRAPAFRQLPQAEVDKLVARLSSPTVRERRRASDLCDREVRGSSPERYRKCRALLAQPPATREKVEQITERLSVPTLSAAIRSSQRSLRDVTSPEQRIVCEKYESVPSQRFAKEFRMYDI</sequence>
<protein>
    <submittedName>
        <fullName evidence="1">Uncharacterized protein</fullName>
    </submittedName>
</protein>
<dbReference type="Proteomes" id="UP000828390">
    <property type="component" value="Unassembled WGS sequence"/>
</dbReference>
<proteinExistence type="predicted"/>
<reference evidence="1" key="2">
    <citation type="submission" date="2020-11" db="EMBL/GenBank/DDBJ databases">
        <authorList>
            <person name="McCartney M.A."/>
            <person name="Auch B."/>
            <person name="Kono T."/>
            <person name="Mallez S."/>
            <person name="Becker A."/>
            <person name="Gohl D.M."/>
            <person name="Silverstein K.A.T."/>
            <person name="Koren S."/>
            <person name="Bechman K.B."/>
            <person name="Herman A."/>
            <person name="Abrahante J.E."/>
            <person name="Garbe J."/>
        </authorList>
    </citation>
    <scope>NUCLEOTIDE SEQUENCE</scope>
    <source>
        <strain evidence="1">Duluth1</strain>
        <tissue evidence="1">Whole animal</tissue>
    </source>
</reference>
<comment type="caution">
    <text evidence="1">The sequence shown here is derived from an EMBL/GenBank/DDBJ whole genome shotgun (WGS) entry which is preliminary data.</text>
</comment>
<evidence type="ECO:0000313" key="2">
    <source>
        <dbReference type="Proteomes" id="UP000828390"/>
    </source>
</evidence>
<gene>
    <name evidence="1" type="ORF">DPMN_148746</name>
</gene>
<reference evidence="1" key="1">
    <citation type="journal article" date="2019" name="bioRxiv">
        <title>The Genome of the Zebra Mussel, Dreissena polymorpha: A Resource for Invasive Species Research.</title>
        <authorList>
            <person name="McCartney M.A."/>
            <person name="Auch B."/>
            <person name="Kono T."/>
            <person name="Mallez S."/>
            <person name="Zhang Y."/>
            <person name="Obille A."/>
            <person name="Becker A."/>
            <person name="Abrahante J.E."/>
            <person name="Garbe J."/>
            <person name="Badalamenti J.P."/>
            <person name="Herman A."/>
            <person name="Mangelson H."/>
            <person name="Liachko I."/>
            <person name="Sullivan S."/>
            <person name="Sone E.D."/>
            <person name="Koren S."/>
            <person name="Silverstein K.A.T."/>
            <person name="Beckman K.B."/>
            <person name="Gohl D.M."/>
        </authorList>
    </citation>
    <scope>NUCLEOTIDE SEQUENCE</scope>
    <source>
        <strain evidence="1">Duluth1</strain>
        <tissue evidence="1">Whole animal</tissue>
    </source>
</reference>
<evidence type="ECO:0000313" key="1">
    <source>
        <dbReference type="EMBL" id="KAH3795198.1"/>
    </source>
</evidence>
<organism evidence="1 2">
    <name type="scientific">Dreissena polymorpha</name>
    <name type="common">Zebra mussel</name>
    <name type="synonym">Mytilus polymorpha</name>
    <dbReference type="NCBI Taxonomy" id="45954"/>
    <lineage>
        <taxon>Eukaryota</taxon>
        <taxon>Metazoa</taxon>
        <taxon>Spiralia</taxon>
        <taxon>Lophotrochozoa</taxon>
        <taxon>Mollusca</taxon>
        <taxon>Bivalvia</taxon>
        <taxon>Autobranchia</taxon>
        <taxon>Heteroconchia</taxon>
        <taxon>Euheterodonta</taxon>
        <taxon>Imparidentia</taxon>
        <taxon>Neoheterodontei</taxon>
        <taxon>Myida</taxon>
        <taxon>Dreissenoidea</taxon>
        <taxon>Dreissenidae</taxon>
        <taxon>Dreissena</taxon>
    </lineage>
</organism>